<keyword evidence="2" id="KW-0255">Endonuclease</keyword>
<comment type="caution">
    <text evidence="5">The sequence shown here is derived from an EMBL/GenBank/DDBJ whole genome shotgun (WGS) entry which is preliminary data.</text>
</comment>
<organism evidence="5">
    <name type="scientific">marine sediment metagenome</name>
    <dbReference type="NCBI Taxonomy" id="412755"/>
    <lineage>
        <taxon>unclassified sequences</taxon>
        <taxon>metagenomes</taxon>
        <taxon>ecological metagenomes</taxon>
    </lineage>
</organism>
<dbReference type="AlphaFoldDB" id="X1T1I4"/>
<sequence>MAITMINPDNVRNTQFNNSHLKAKLQRILMVARIWENKEETRSLLFGVYEFDLSDPEILRQVKQDYNSVKNTIINRGFEYLTGKMGVYIQPRTKGPGHGSTSRAFYARTGFLKKIIEI</sequence>
<name>X1T1I4_9ZZZZ</name>
<dbReference type="InterPro" id="IPR011337">
    <property type="entry name" value="DNA_rep_MutH/RE_typeII_Sau3AI"/>
</dbReference>
<dbReference type="EMBL" id="BARW01006006">
    <property type="protein sequence ID" value="GAI85256.1"/>
    <property type="molecule type" value="Genomic_DNA"/>
</dbReference>
<dbReference type="SUPFAM" id="SSF52980">
    <property type="entry name" value="Restriction endonuclease-like"/>
    <property type="match status" value="1"/>
</dbReference>
<evidence type="ECO:0000256" key="2">
    <source>
        <dbReference type="ARBA" id="ARBA00022759"/>
    </source>
</evidence>
<dbReference type="Pfam" id="PF02976">
    <property type="entry name" value="MutH"/>
    <property type="match status" value="1"/>
</dbReference>
<reference evidence="5" key="1">
    <citation type="journal article" date="2014" name="Front. Microbiol.">
        <title>High frequency of phylogenetically diverse reductive dehalogenase-homologous genes in deep subseafloor sedimentary metagenomes.</title>
        <authorList>
            <person name="Kawai M."/>
            <person name="Futagami T."/>
            <person name="Toyoda A."/>
            <person name="Takaki Y."/>
            <person name="Nishi S."/>
            <person name="Hori S."/>
            <person name="Arai W."/>
            <person name="Tsubouchi T."/>
            <person name="Morono Y."/>
            <person name="Uchiyama I."/>
            <person name="Ito T."/>
            <person name="Fujiyama A."/>
            <person name="Inagaki F."/>
            <person name="Takami H."/>
        </authorList>
    </citation>
    <scope>NUCLEOTIDE SEQUENCE</scope>
    <source>
        <strain evidence="5">Expedition CK06-06</strain>
    </source>
</reference>
<keyword evidence="3" id="KW-0378">Hydrolase</keyword>
<dbReference type="GO" id="GO:0003677">
    <property type="term" value="F:DNA binding"/>
    <property type="evidence" value="ECO:0007669"/>
    <property type="project" value="InterPro"/>
</dbReference>
<proteinExistence type="predicted"/>
<feature type="domain" description="DNA mismatch repair MutH/Type II restriction enzyme Sau3AI" evidence="4">
    <location>
        <begin position="2"/>
        <end position="47"/>
    </location>
</feature>
<dbReference type="GO" id="GO:0004519">
    <property type="term" value="F:endonuclease activity"/>
    <property type="evidence" value="ECO:0007669"/>
    <property type="project" value="UniProtKB-KW"/>
</dbReference>
<dbReference type="InterPro" id="IPR037057">
    <property type="entry name" value="DNA_rep_MutH/T2_RE_sf"/>
</dbReference>
<dbReference type="Gene3D" id="3.40.600.10">
    <property type="entry name" value="DNA mismatch repair MutH/Restriction endonuclease, type II"/>
    <property type="match status" value="1"/>
</dbReference>
<evidence type="ECO:0000313" key="5">
    <source>
        <dbReference type="EMBL" id="GAI85256.1"/>
    </source>
</evidence>
<evidence type="ECO:0000256" key="1">
    <source>
        <dbReference type="ARBA" id="ARBA00022722"/>
    </source>
</evidence>
<gene>
    <name evidence="5" type="ORF">S12H4_12557</name>
</gene>
<evidence type="ECO:0000256" key="3">
    <source>
        <dbReference type="ARBA" id="ARBA00022801"/>
    </source>
</evidence>
<keyword evidence="1" id="KW-0540">Nuclease</keyword>
<protein>
    <recommendedName>
        <fullName evidence="4">DNA mismatch repair MutH/Type II restriction enzyme Sau3AI domain-containing protein</fullName>
    </recommendedName>
</protein>
<accession>X1T1I4</accession>
<dbReference type="GO" id="GO:0016787">
    <property type="term" value="F:hydrolase activity"/>
    <property type="evidence" value="ECO:0007669"/>
    <property type="project" value="UniProtKB-KW"/>
</dbReference>
<dbReference type="InterPro" id="IPR011335">
    <property type="entry name" value="Restrct_endonuc-II-like"/>
</dbReference>
<evidence type="ECO:0000259" key="4">
    <source>
        <dbReference type="Pfam" id="PF02976"/>
    </source>
</evidence>